<dbReference type="Pfam" id="PF13041">
    <property type="entry name" value="PPR_2"/>
    <property type="match status" value="1"/>
</dbReference>
<dbReference type="Gene3D" id="1.25.40.10">
    <property type="entry name" value="Tetratricopeptide repeat domain"/>
    <property type="match status" value="2"/>
</dbReference>
<dbReference type="InterPro" id="IPR046960">
    <property type="entry name" value="PPR_At4g14850-like_plant"/>
</dbReference>
<gene>
    <name evidence="5" type="ORF">POM88_043659</name>
</gene>
<dbReference type="GO" id="GO:0008270">
    <property type="term" value="F:zinc ion binding"/>
    <property type="evidence" value="ECO:0007669"/>
    <property type="project" value="InterPro"/>
</dbReference>
<reference evidence="5" key="2">
    <citation type="submission" date="2023-05" db="EMBL/GenBank/DDBJ databases">
        <authorList>
            <person name="Schelkunov M.I."/>
        </authorList>
    </citation>
    <scope>NUCLEOTIDE SEQUENCE</scope>
    <source>
        <strain evidence="5">Hsosn_3</strain>
        <tissue evidence="5">Leaf</tissue>
    </source>
</reference>
<comment type="caution">
    <text evidence="5">The sequence shown here is derived from an EMBL/GenBank/DDBJ whole genome shotgun (WGS) entry which is preliminary data.</text>
</comment>
<dbReference type="PANTHER" id="PTHR47926">
    <property type="entry name" value="PENTATRICOPEPTIDE REPEAT-CONTAINING PROTEIN"/>
    <property type="match status" value="1"/>
</dbReference>
<evidence type="ECO:0000256" key="2">
    <source>
        <dbReference type="ARBA" id="ARBA00022737"/>
    </source>
</evidence>
<dbReference type="InterPro" id="IPR002885">
    <property type="entry name" value="PPR_rpt"/>
</dbReference>
<keyword evidence="6" id="KW-1185">Reference proteome</keyword>
<evidence type="ECO:0000313" key="6">
    <source>
        <dbReference type="Proteomes" id="UP001237642"/>
    </source>
</evidence>
<dbReference type="AlphaFoldDB" id="A0AAD8H3W9"/>
<feature type="repeat" description="PPR" evidence="3">
    <location>
        <begin position="46"/>
        <end position="80"/>
    </location>
</feature>
<evidence type="ECO:0000313" key="5">
    <source>
        <dbReference type="EMBL" id="KAK1359185.1"/>
    </source>
</evidence>
<dbReference type="PANTHER" id="PTHR47926:SF512">
    <property type="entry name" value="REPEAT (PPR) SUPERFAMILY PROTEIN, PUTATIVE-RELATED"/>
    <property type="match status" value="1"/>
</dbReference>
<dbReference type="GO" id="GO:0099402">
    <property type="term" value="P:plant organ development"/>
    <property type="evidence" value="ECO:0007669"/>
    <property type="project" value="UniProtKB-ARBA"/>
</dbReference>
<evidence type="ECO:0000259" key="4">
    <source>
        <dbReference type="Pfam" id="PF14432"/>
    </source>
</evidence>
<evidence type="ECO:0000256" key="3">
    <source>
        <dbReference type="PROSITE-ProRule" id="PRU00708"/>
    </source>
</evidence>
<dbReference type="GO" id="GO:0009451">
    <property type="term" value="P:RNA modification"/>
    <property type="evidence" value="ECO:0007669"/>
    <property type="project" value="InterPro"/>
</dbReference>
<dbReference type="InterPro" id="IPR046848">
    <property type="entry name" value="E_motif"/>
</dbReference>
<dbReference type="Proteomes" id="UP001237642">
    <property type="component" value="Unassembled WGS sequence"/>
</dbReference>
<evidence type="ECO:0000256" key="1">
    <source>
        <dbReference type="ARBA" id="ARBA00006643"/>
    </source>
</evidence>
<keyword evidence="2" id="KW-0677">Repeat</keyword>
<dbReference type="GO" id="GO:0003723">
    <property type="term" value="F:RNA binding"/>
    <property type="evidence" value="ECO:0007669"/>
    <property type="project" value="InterPro"/>
</dbReference>
<name>A0AAD8H3W9_9APIA</name>
<dbReference type="FunFam" id="1.25.40.10:FF:000158">
    <property type="entry name" value="pentatricopeptide repeat-containing protein At2g33680"/>
    <property type="match status" value="1"/>
</dbReference>
<sequence>MAVHALLVKLELKGDTRLWNALLVAFLKLGFNDYAYKVFDCMCCPDVVSFTSLVSSFAKSGWEDKAVEIFVDMISLGVEANEYSYVGILSACIRLGSLSLGSQVHGLVVKLGYLDSVYVSNALLGLCGRMSDAEKMFRSRPLNQCSSVIWTSMICGYARNGQPYESISLFCQGFSEGTMAVDEVLSAAVLGVCGTLGSPVFGGQIHCHAIKSGFLSNTVVENAIMRYNLHRQGDLTLTAWEQMQQTGFWGHLKEAEEVIISMSIKPEASVWRALLDSCRIHMETDIGERAAKQILSLEPLDPSTYILMSNLFSSSGRWHCSEMIRGKMREKGFRKRPVQSWIFHQDRAHFFFTRDKSHSQSKDINKGLEILVLECLKAGYVPDTSFVLHEVEEYQKKDFLFYHSAKLAVTYGLLMTEPEKPIRVMKNVILCGDCHTFFKYVSVVTKREIHVRDSSGFHCFWNVSLTPVVKVEVLPELCAVHFLGAAYRILHPYSNLSPFVG</sequence>
<proteinExistence type="inferred from homology"/>
<dbReference type="InterPro" id="IPR032867">
    <property type="entry name" value="DYW_dom"/>
</dbReference>
<reference evidence="5" key="1">
    <citation type="submission" date="2023-02" db="EMBL/GenBank/DDBJ databases">
        <title>Genome of toxic invasive species Heracleum sosnowskyi carries increased number of genes despite the absence of recent whole-genome duplications.</title>
        <authorList>
            <person name="Schelkunov M."/>
            <person name="Shtratnikova V."/>
            <person name="Makarenko M."/>
            <person name="Klepikova A."/>
            <person name="Omelchenko D."/>
            <person name="Novikova G."/>
            <person name="Obukhova E."/>
            <person name="Bogdanov V."/>
            <person name="Penin A."/>
            <person name="Logacheva M."/>
        </authorList>
    </citation>
    <scope>NUCLEOTIDE SEQUENCE</scope>
    <source>
        <strain evidence="5">Hsosn_3</strain>
        <tissue evidence="5">Leaf</tissue>
    </source>
</reference>
<comment type="similarity">
    <text evidence="1">Belongs to the PPR family. PCMP-H subfamily.</text>
</comment>
<feature type="domain" description="DYW" evidence="4">
    <location>
        <begin position="379"/>
        <end position="462"/>
    </location>
</feature>
<dbReference type="PROSITE" id="PS51375">
    <property type="entry name" value="PPR"/>
    <property type="match status" value="1"/>
</dbReference>
<dbReference type="Pfam" id="PF01535">
    <property type="entry name" value="PPR"/>
    <property type="match status" value="2"/>
</dbReference>
<dbReference type="InterPro" id="IPR011990">
    <property type="entry name" value="TPR-like_helical_dom_sf"/>
</dbReference>
<dbReference type="EMBL" id="JAUIZM010000010">
    <property type="protein sequence ID" value="KAK1359185.1"/>
    <property type="molecule type" value="Genomic_DNA"/>
</dbReference>
<dbReference type="Pfam" id="PF20431">
    <property type="entry name" value="E_motif"/>
    <property type="match status" value="1"/>
</dbReference>
<dbReference type="NCBIfam" id="TIGR00756">
    <property type="entry name" value="PPR"/>
    <property type="match status" value="1"/>
</dbReference>
<organism evidence="5 6">
    <name type="scientific">Heracleum sosnowskyi</name>
    <dbReference type="NCBI Taxonomy" id="360622"/>
    <lineage>
        <taxon>Eukaryota</taxon>
        <taxon>Viridiplantae</taxon>
        <taxon>Streptophyta</taxon>
        <taxon>Embryophyta</taxon>
        <taxon>Tracheophyta</taxon>
        <taxon>Spermatophyta</taxon>
        <taxon>Magnoliopsida</taxon>
        <taxon>eudicotyledons</taxon>
        <taxon>Gunneridae</taxon>
        <taxon>Pentapetalae</taxon>
        <taxon>asterids</taxon>
        <taxon>campanulids</taxon>
        <taxon>Apiales</taxon>
        <taxon>Apiaceae</taxon>
        <taxon>Apioideae</taxon>
        <taxon>apioid superclade</taxon>
        <taxon>Tordylieae</taxon>
        <taxon>Tordyliinae</taxon>
        <taxon>Heracleum</taxon>
    </lineage>
</organism>
<dbReference type="Pfam" id="PF14432">
    <property type="entry name" value="DYW_deaminase"/>
    <property type="match status" value="1"/>
</dbReference>
<protein>
    <recommendedName>
        <fullName evidence="4">DYW domain-containing protein</fullName>
    </recommendedName>
</protein>
<accession>A0AAD8H3W9</accession>